<organism evidence="5 6">
    <name type="scientific">Trichocladium antarcticum</name>
    <dbReference type="NCBI Taxonomy" id="1450529"/>
    <lineage>
        <taxon>Eukaryota</taxon>
        <taxon>Fungi</taxon>
        <taxon>Dikarya</taxon>
        <taxon>Ascomycota</taxon>
        <taxon>Pezizomycotina</taxon>
        <taxon>Sordariomycetes</taxon>
        <taxon>Sordariomycetidae</taxon>
        <taxon>Sordariales</taxon>
        <taxon>Chaetomiaceae</taxon>
        <taxon>Trichocladium</taxon>
    </lineage>
</organism>
<reference evidence="5" key="1">
    <citation type="journal article" date="2023" name="Mol. Phylogenet. Evol.">
        <title>Genome-scale phylogeny and comparative genomics of the fungal order Sordariales.</title>
        <authorList>
            <person name="Hensen N."/>
            <person name="Bonometti L."/>
            <person name="Westerberg I."/>
            <person name="Brannstrom I.O."/>
            <person name="Guillou S."/>
            <person name="Cros-Aarteil S."/>
            <person name="Calhoun S."/>
            <person name="Haridas S."/>
            <person name="Kuo A."/>
            <person name="Mondo S."/>
            <person name="Pangilinan J."/>
            <person name="Riley R."/>
            <person name="LaButti K."/>
            <person name="Andreopoulos B."/>
            <person name="Lipzen A."/>
            <person name="Chen C."/>
            <person name="Yan M."/>
            <person name="Daum C."/>
            <person name="Ng V."/>
            <person name="Clum A."/>
            <person name="Steindorff A."/>
            <person name="Ohm R.A."/>
            <person name="Martin F."/>
            <person name="Silar P."/>
            <person name="Natvig D.O."/>
            <person name="Lalanne C."/>
            <person name="Gautier V."/>
            <person name="Ament-Velasquez S.L."/>
            <person name="Kruys A."/>
            <person name="Hutchinson M.I."/>
            <person name="Powell A.J."/>
            <person name="Barry K."/>
            <person name="Miller A.N."/>
            <person name="Grigoriev I.V."/>
            <person name="Debuchy R."/>
            <person name="Gladieux P."/>
            <person name="Hiltunen Thoren M."/>
            <person name="Johannesson H."/>
        </authorList>
    </citation>
    <scope>NUCLEOTIDE SEQUENCE</scope>
    <source>
        <strain evidence="5">CBS 123565</strain>
    </source>
</reference>
<evidence type="ECO:0000259" key="3">
    <source>
        <dbReference type="Pfam" id="PF10373"/>
    </source>
</evidence>
<dbReference type="GO" id="GO:0000184">
    <property type="term" value="P:nuclear-transcribed mRNA catabolic process, nonsense-mediated decay"/>
    <property type="evidence" value="ECO:0007669"/>
    <property type="project" value="UniProtKB-KW"/>
</dbReference>
<keyword evidence="6" id="KW-1185">Reference proteome</keyword>
<feature type="compositionally biased region" description="Low complexity" evidence="2">
    <location>
        <begin position="769"/>
        <end position="782"/>
    </location>
</feature>
<gene>
    <name evidence="5" type="ORF">BT67DRAFT_461726</name>
</gene>
<reference evidence="5" key="2">
    <citation type="submission" date="2023-05" db="EMBL/GenBank/DDBJ databases">
        <authorList>
            <consortium name="Lawrence Berkeley National Laboratory"/>
            <person name="Steindorff A."/>
            <person name="Hensen N."/>
            <person name="Bonometti L."/>
            <person name="Westerberg I."/>
            <person name="Brannstrom I.O."/>
            <person name="Guillou S."/>
            <person name="Cros-Aarteil S."/>
            <person name="Calhoun S."/>
            <person name="Haridas S."/>
            <person name="Kuo A."/>
            <person name="Mondo S."/>
            <person name="Pangilinan J."/>
            <person name="Riley R."/>
            <person name="Labutti K."/>
            <person name="Andreopoulos B."/>
            <person name="Lipzen A."/>
            <person name="Chen C."/>
            <person name="Yanf M."/>
            <person name="Daum C."/>
            <person name="Ng V."/>
            <person name="Clum A."/>
            <person name="Ohm R."/>
            <person name="Martin F."/>
            <person name="Silar P."/>
            <person name="Natvig D."/>
            <person name="Lalanne C."/>
            <person name="Gautier V."/>
            <person name="Ament-Velasquez S.L."/>
            <person name="Kruys A."/>
            <person name="Hutchinson M.I."/>
            <person name="Powell A.J."/>
            <person name="Barry K."/>
            <person name="Miller A.N."/>
            <person name="Grigoriev I.V."/>
            <person name="Debuchy R."/>
            <person name="Gladieux P."/>
            <person name="Thoren M.H."/>
            <person name="Johannesson H."/>
        </authorList>
    </citation>
    <scope>NUCLEOTIDE SEQUENCE</scope>
    <source>
        <strain evidence="5">CBS 123565</strain>
    </source>
</reference>
<evidence type="ECO:0000259" key="4">
    <source>
        <dbReference type="Pfam" id="PF10374"/>
    </source>
</evidence>
<sequence length="946" mass="103409">MASTTTTTAVMAPTATMPLIDEAWKVAQKLRAAIHRELNHIQKDGPGKNEIARFEKTEKLMENYRLACIETIWPDIRAAKEKSAEDILWQTHTQVTSAYREAIARLQGHSNAVLRRKLERVYSTYLKTAQYFYKGYLQRVCARYDMKDLRRIVRQADLQEMPVPDADKVNPAAAHLDDIVKGSVHKMLIYLGDLSRYRTLMRSKDRKWDGPLSYYFLANELIPESGYGHHQCGVIYLEAENHLEVVYHLYRALACDMPHPNAARNLKHEFSGLRKPESTGIKHALVNWFVQLHAFYFQGKEFSKRKALEGEVDHRLAVSMKTGTGLGSDKDLLKLILINISAYVAAQEKIHAQWTDDGSRSCQFILLLNIRTIQAIARLLGDEISDLIQHKAVEPPAKKSDSTAQLETPSKFTPVISRVLPLLRVYMTWLCSSGADLVEFRPYLEPHFGTMCTTLSNTLTLLFELLGSDTTLGNTVSWRFPEDEITLGLNCLNGPDLHDGCQLYYDAFTHQPKPRLEDVAGADHTADDVTFTRALDIAFCALDLSSPESKFPFTTSTMTKESHELTTVGYLAGGKPDPALSLPVSQPSTSDYFGPMAAMPPTASVPDTSEQIPERPVAAPSPCESNEVSEDEEFYGPSLRRASSGGHHVQARPAVEATQPTPSSEFPIETQLFRILNDFMSPPESIPAKPETPSRPSGQTSPYGMDAAAAAAAAAEPVSTSPAPGSAGTKTFPTLPWNYFYTPAPVDSALRHSSSIGPPPGWRADGLESSRPPSSSSAAQPRVGAAATNPLAYQAHNRYDSQGRMTAPEIQAEALRSLNLGSDVNGAVGHALPSYDTRGLWSGPAGTSAATLGGMAHPRQNPWAPSANPWGTSQGQYPAADRAPNSSFSTLNFSSNTSSLPPADAGAYYTAMMNERDAGSLAPSVPWGHGRMPSSGANRPPGRGDT</sequence>
<dbReference type="AlphaFoldDB" id="A0AAN6ZEY1"/>
<keyword evidence="1" id="KW-0539">Nucleus</keyword>
<feature type="region of interest" description="Disordered" evidence="2">
    <location>
        <begin position="680"/>
        <end position="709"/>
    </location>
</feature>
<protein>
    <recommendedName>
        <fullName evidence="1">Nonsense-mediated mRNA decay factor</fullName>
    </recommendedName>
</protein>
<dbReference type="InterPro" id="IPR011990">
    <property type="entry name" value="TPR-like_helical_dom_sf"/>
</dbReference>
<feature type="region of interest" description="Disordered" evidence="2">
    <location>
        <begin position="603"/>
        <end position="666"/>
    </location>
</feature>
<dbReference type="PANTHER" id="PTHR15696:SF36">
    <property type="entry name" value="NONSENSE-MEDIATED MRNA DECAY FACTOR"/>
    <property type="match status" value="1"/>
</dbReference>
<feature type="region of interest" description="Disordered" evidence="2">
    <location>
        <begin position="860"/>
        <end position="884"/>
    </location>
</feature>
<feature type="domain" description="DNA/RNA-binding" evidence="3">
    <location>
        <begin position="212"/>
        <end position="494"/>
    </location>
</feature>
<name>A0AAN6ZEY1_9PEZI</name>
<comment type="caution">
    <text evidence="5">The sequence shown here is derived from an EMBL/GenBank/DDBJ whole genome shotgun (WGS) entry which is preliminary data.</text>
</comment>
<dbReference type="PANTHER" id="PTHR15696">
    <property type="entry name" value="SMG-7 SUPPRESSOR WITH MORPHOLOGICAL EFFECT ON GENITALIA PROTEIN 7"/>
    <property type="match status" value="1"/>
</dbReference>
<feature type="region of interest" description="Disordered" evidence="2">
    <location>
        <begin position="751"/>
        <end position="785"/>
    </location>
</feature>
<evidence type="ECO:0000256" key="2">
    <source>
        <dbReference type="SAM" id="MobiDB-lite"/>
    </source>
</evidence>
<dbReference type="SUPFAM" id="SSF48452">
    <property type="entry name" value="TPR-like"/>
    <property type="match status" value="1"/>
</dbReference>
<dbReference type="Proteomes" id="UP001304895">
    <property type="component" value="Unassembled WGS sequence"/>
</dbReference>
<comment type="subcellular location">
    <subcellularLocation>
        <location evidence="1">Nucleus</location>
    </subcellularLocation>
</comment>
<dbReference type="Pfam" id="PF10373">
    <property type="entry name" value="EST1_DNA_bind"/>
    <property type="match status" value="1"/>
</dbReference>
<dbReference type="InterPro" id="IPR018834">
    <property type="entry name" value="DNA/RNA-bd_Est1-type"/>
</dbReference>
<keyword evidence="1" id="KW-0866">Nonsense-mediated mRNA decay</keyword>
<proteinExistence type="predicted"/>
<dbReference type="GO" id="GO:0005634">
    <property type="term" value="C:nucleus"/>
    <property type="evidence" value="ECO:0007669"/>
    <property type="project" value="UniProtKB-SubCell"/>
</dbReference>
<dbReference type="Gene3D" id="1.25.40.10">
    <property type="entry name" value="Tetratricopeptide repeat domain"/>
    <property type="match status" value="1"/>
</dbReference>
<evidence type="ECO:0000256" key="1">
    <source>
        <dbReference type="RuleBase" id="RU369098"/>
    </source>
</evidence>
<dbReference type="Pfam" id="PF10374">
    <property type="entry name" value="EST1"/>
    <property type="match status" value="1"/>
</dbReference>
<dbReference type="EMBL" id="MU853406">
    <property type="protein sequence ID" value="KAK4135413.1"/>
    <property type="molecule type" value="Genomic_DNA"/>
</dbReference>
<comment type="function">
    <text evidence="1">Plays a role in nonsense-mediated mRNA decay.</text>
</comment>
<evidence type="ECO:0000313" key="6">
    <source>
        <dbReference type="Proteomes" id="UP001304895"/>
    </source>
</evidence>
<feature type="domain" description="Telomerase activating protein Est1-like N-terminal" evidence="4">
    <location>
        <begin position="84"/>
        <end position="201"/>
    </location>
</feature>
<dbReference type="InterPro" id="IPR019458">
    <property type="entry name" value="Est1-like_N"/>
</dbReference>
<dbReference type="InterPro" id="IPR045153">
    <property type="entry name" value="Est1/Ebs1-like"/>
</dbReference>
<accession>A0AAN6ZEY1</accession>
<feature type="region of interest" description="Disordered" evidence="2">
    <location>
        <begin position="919"/>
        <end position="946"/>
    </location>
</feature>
<evidence type="ECO:0000313" key="5">
    <source>
        <dbReference type="EMBL" id="KAK4135413.1"/>
    </source>
</evidence>